<protein>
    <submittedName>
        <fullName evidence="1">Uncharacterized protein</fullName>
    </submittedName>
</protein>
<organism evidence="1 2">
    <name type="scientific">Mycena citricolor</name>
    <dbReference type="NCBI Taxonomy" id="2018698"/>
    <lineage>
        <taxon>Eukaryota</taxon>
        <taxon>Fungi</taxon>
        <taxon>Dikarya</taxon>
        <taxon>Basidiomycota</taxon>
        <taxon>Agaricomycotina</taxon>
        <taxon>Agaricomycetes</taxon>
        <taxon>Agaricomycetidae</taxon>
        <taxon>Agaricales</taxon>
        <taxon>Marasmiineae</taxon>
        <taxon>Mycenaceae</taxon>
        <taxon>Mycena</taxon>
    </lineage>
</organism>
<dbReference type="Proteomes" id="UP001295794">
    <property type="component" value="Unassembled WGS sequence"/>
</dbReference>
<evidence type="ECO:0000313" key="1">
    <source>
        <dbReference type="EMBL" id="CAK5266520.1"/>
    </source>
</evidence>
<dbReference type="EMBL" id="CAVNYO010000109">
    <property type="protein sequence ID" value="CAK5266520.1"/>
    <property type="molecule type" value="Genomic_DNA"/>
</dbReference>
<proteinExistence type="predicted"/>
<dbReference type="Pfam" id="PF13384">
    <property type="entry name" value="HTH_23"/>
    <property type="match status" value="1"/>
</dbReference>
<dbReference type="SUPFAM" id="SSF46689">
    <property type="entry name" value="Homeodomain-like"/>
    <property type="match status" value="1"/>
</dbReference>
<dbReference type="InterPro" id="IPR009057">
    <property type="entry name" value="Homeodomain-like_sf"/>
</dbReference>
<keyword evidence="2" id="KW-1185">Reference proteome</keyword>
<accession>A0AAD2H0N3</accession>
<evidence type="ECO:0000313" key="2">
    <source>
        <dbReference type="Proteomes" id="UP001295794"/>
    </source>
</evidence>
<name>A0AAD2H0N3_9AGAR</name>
<comment type="caution">
    <text evidence="1">The sequence shown here is derived from an EMBL/GenBank/DDBJ whole genome shotgun (WGS) entry which is preliminary data.</text>
</comment>
<gene>
    <name evidence="1" type="ORF">MYCIT1_LOCUS8311</name>
</gene>
<reference evidence="1" key="1">
    <citation type="submission" date="2023-11" db="EMBL/GenBank/DDBJ databases">
        <authorList>
            <person name="De Vega J J."/>
            <person name="De Vega J J."/>
        </authorList>
    </citation>
    <scope>NUCLEOTIDE SEQUENCE</scope>
</reference>
<dbReference type="Gene3D" id="1.10.10.60">
    <property type="entry name" value="Homeodomain-like"/>
    <property type="match status" value="1"/>
</dbReference>
<sequence length="77" mass="8396">MADTSAPKKATIVALREAGLTTREVAKKENVAPSTVSRIAARYGPMHDFEAKGPRRGRKPLFTECDVRKAQNLLNTG</sequence>
<dbReference type="AlphaFoldDB" id="A0AAD2H0N3"/>